<feature type="region of interest" description="Disordered" evidence="8">
    <location>
        <begin position="209"/>
        <end position="290"/>
    </location>
</feature>
<dbReference type="CDD" id="cd06530">
    <property type="entry name" value="S26_SPase_I"/>
    <property type="match status" value="1"/>
</dbReference>
<comment type="similarity">
    <text evidence="2 7">Belongs to the peptidase S26 family.</text>
</comment>
<dbReference type="PRINTS" id="PR00727">
    <property type="entry name" value="LEADERPTASE"/>
</dbReference>
<dbReference type="PANTHER" id="PTHR43390">
    <property type="entry name" value="SIGNAL PEPTIDASE I"/>
    <property type="match status" value="1"/>
</dbReference>
<comment type="subcellular location">
    <subcellularLocation>
        <location evidence="7">Membrane</location>
        <topology evidence="7">Single-pass type II membrane protein</topology>
    </subcellularLocation>
</comment>
<dbReference type="InterPro" id="IPR019533">
    <property type="entry name" value="Peptidase_S26"/>
</dbReference>
<dbReference type="PROSITE" id="PS00760">
    <property type="entry name" value="SPASE_I_2"/>
    <property type="match status" value="1"/>
</dbReference>
<dbReference type="InterPro" id="IPR000223">
    <property type="entry name" value="Pept_S26A_signal_pept_1"/>
</dbReference>
<name>A0A9X2THN8_9BACT</name>
<dbReference type="GO" id="GO:0016020">
    <property type="term" value="C:membrane"/>
    <property type="evidence" value="ECO:0007669"/>
    <property type="project" value="UniProtKB-SubCell"/>
</dbReference>
<evidence type="ECO:0000256" key="1">
    <source>
        <dbReference type="ARBA" id="ARBA00000677"/>
    </source>
</evidence>
<evidence type="ECO:0000313" key="11">
    <source>
        <dbReference type="Proteomes" id="UP001155057"/>
    </source>
</evidence>
<evidence type="ECO:0000256" key="4">
    <source>
        <dbReference type="ARBA" id="ARBA00019232"/>
    </source>
</evidence>
<comment type="caution">
    <text evidence="10">The sequence shown here is derived from an EMBL/GenBank/DDBJ whole genome shotgun (WGS) entry which is preliminary data.</text>
</comment>
<feature type="domain" description="Peptidase S26" evidence="9">
    <location>
        <begin position="12"/>
        <end position="144"/>
    </location>
</feature>
<dbReference type="GO" id="GO:0004252">
    <property type="term" value="F:serine-type endopeptidase activity"/>
    <property type="evidence" value="ECO:0007669"/>
    <property type="project" value="InterPro"/>
</dbReference>
<dbReference type="NCBIfam" id="TIGR02227">
    <property type="entry name" value="sigpep_I_bact"/>
    <property type="match status" value="1"/>
</dbReference>
<evidence type="ECO:0000259" key="9">
    <source>
        <dbReference type="Pfam" id="PF10502"/>
    </source>
</evidence>
<dbReference type="Proteomes" id="UP001155057">
    <property type="component" value="Unassembled WGS sequence"/>
</dbReference>
<dbReference type="RefSeq" id="WP_051010789.1">
    <property type="nucleotide sequence ID" value="NZ_CALTSM010000009.1"/>
</dbReference>
<dbReference type="InterPro" id="IPR019757">
    <property type="entry name" value="Pept_S26A_signal_pept_1_Lys-AS"/>
</dbReference>
<keyword evidence="7" id="KW-0645">Protease</keyword>
<sequence>MDTRSWKHAAGAWLKSLCFALLIATGIQVFLVQPFVVPTSSMAKTIKPGDYILVSKLHYGPRTPQSVGLPFLDLYVPGVHLPSARLPGLAEPERGDVVVFHYPPEKKPIDQKTAYVKRLVGLPGDTVEVQNGRAVVNGKPLTAVPTVQQQWDVHLKDPRMRLLPNHLRPLGIQAARPTSDPDRRLVTATPEAADALEAYSFVRSVALSASTSPAKQPTFPANSDFTRDEYGPVPVPRKTRRFDSQIRPGRSTKKQFDSMRDTAQSGSRAGGVESTGSGTADTRSSRTTSS</sequence>
<evidence type="ECO:0000256" key="7">
    <source>
        <dbReference type="RuleBase" id="RU362042"/>
    </source>
</evidence>
<feature type="compositionally biased region" description="Low complexity" evidence="8">
    <location>
        <begin position="274"/>
        <end position="290"/>
    </location>
</feature>
<feature type="transmembrane region" description="Helical" evidence="7">
    <location>
        <begin position="12"/>
        <end position="32"/>
    </location>
</feature>
<dbReference type="GO" id="GO:0006465">
    <property type="term" value="P:signal peptide processing"/>
    <property type="evidence" value="ECO:0007669"/>
    <property type="project" value="InterPro"/>
</dbReference>
<dbReference type="AlphaFoldDB" id="A0A9X2THN8"/>
<evidence type="ECO:0000256" key="2">
    <source>
        <dbReference type="ARBA" id="ARBA00009370"/>
    </source>
</evidence>
<organism evidence="10 11">
    <name type="scientific">Salinibacter ruber</name>
    <dbReference type="NCBI Taxonomy" id="146919"/>
    <lineage>
        <taxon>Bacteria</taxon>
        <taxon>Pseudomonadati</taxon>
        <taxon>Rhodothermota</taxon>
        <taxon>Rhodothermia</taxon>
        <taxon>Rhodothermales</taxon>
        <taxon>Salinibacteraceae</taxon>
        <taxon>Salinibacter</taxon>
    </lineage>
</organism>
<dbReference type="Pfam" id="PF10502">
    <property type="entry name" value="Peptidase_S26"/>
    <property type="match status" value="1"/>
</dbReference>
<keyword evidence="7" id="KW-0812">Transmembrane</keyword>
<dbReference type="Gene3D" id="2.10.109.10">
    <property type="entry name" value="Umud Fragment, subunit A"/>
    <property type="match status" value="1"/>
</dbReference>
<dbReference type="GO" id="GO:0009003">
    <property type="term" value="F:signal peptidase activity"/>
    <property type="evidence" value="ECO:0007669"/>
    <property type="project" value="UniProtKB-EC"/>
</dbReference>
<dbReference type="EC" id="3.4.21.89" evidence="3 7"/>
<keyword evidence="7" id="KW-1133">Transmembrane helix</keyword>
<feature type="compositionally biased region" description="Polar residues" evidence="8">
    <location>
        <begin position="209"/>
        <end position="224"/>
    </location>
</feature>
<evidence type="ECO:0000256" key="6">
    <source>
        <dbReference type="PIRSR" id="PIRSR600223-1"/>
    </source>
</evidence>
<evidence type="ECO:0000313" key="10">
    <source>
        <dbReference type="EMBL" id="MCS3710426.1"/>
    </source>
</evidence>
<proteinExistence type="inferred from homology"/>
<dbReference type="EMBL" id="JANUAE010000006">
    <property type="protein sequence ID" value="MCS3710426.1"/>
    <property type="molecule type" value="Genomic_DNA"/>
</dbReference>
<dbReference type="InterPro" id="IPR036286">
    <property type="entry name" value="LexA/Signal_pep-like_sf"/>
</dbReference>
<gene>
    <name evidence="10" type="ORF">GGP61_002036</name>
</gene>
<comment type="catalytic activity">
    <reaction evidence="1 7">
        <text>Cleavage of hydrophobic, N-terminal signal or leader sequences from secreted and periplasmic proteins.</text>
        <dbReference type="EC" id="3.4.21.89"/>
    </reaction>
</comment>
<evidence type="ECO:0000256" key="5">
    <source>
        <dbReference type="ARBA" id="ARBA00022801"/>
    </source>
</evidence>
<evidence type="ECO:0000256" key="3">
    <source>
        <dbReference type="ARBA" id="ARBA00013208"/>
    </source>
</evidence>
<dbReference type="PANTHER" id="PTHR43390:SF1">
    <property type="entry name" value="CHLOROPLAST PROCESSING PEPTIDASE"/>
    <property type="match status" value="1"/>
</dbReference>
<reference evidence="10" key="1">
    <citation type="submission" date="2022-08" db="EMBL/GenBank/DDBJ databases">
        <title>Genomic Encyclopedia of Type Strains, Phase V (KMG-V): Genome sequencing to study the core and pangenomes of soil and plant-associated prokaryotes.</title>
        <authorList>
            <person name="Whitman W."/>
        </authorList>
    </citation>
    <scope>NUCLEOTIDE SEQUENCE</scope>
    <source>
        <strain evidence="10">SP3049</strain>
    </source>
</reference>
<keyword evidence="7" id="KW-0472">Membrane</keyword>
<protein>
    <recommendedName>
        <fullName evidence="4 7">Signal peptidase I</fullName>
        <ecNumber evidence="3 7">3.4.21.89</ecNumber>
    </recommendedName>
</protein>
<keyword evidence="5 7" id="KW-0378">Hydrolase</keyword>
<feature type="active site" evidence="6">
    <location>
        <position position="41"/>
    </location>
</feature>
<feature type="active site" evidence="6">
    <location>
        <position position="117"/>
    </location>
</feature>
<evidence type="ECO:0000256" key="8">
    <source>
        <dbReference type="SAM" id="MobiDB-lite"/>
    </source>
</evidence>
<dbReference type="SUPFAM" id="SSF51306">
    <property type="entry name" value="LexA/Signal peptidase"/>
    <property type="match status" value="1"/>
</dbReference>
<accession>A0A9X2THN8</accession>